<feature type="domain" description="FAD-binding" evidence="5">
    <location>
        <begin position="8"/>
        <end position="356"/>
    </location>
</feature>
<keyword evidence="2" id="KW-0285">Flavoprotein</keyword>
<dbReference type="Gene3D" id="3.30.9.10">
    <property type="entry name" value="D-Amino Acid Oxidase, subunit A, domain 2"/>
    <property type="match status" value="1"/>
</dbReference>
<proteinExistence type="predicted"/>
<evidence type="ECO:0000256" key="4">
    <source>
        <dbReference type="ARBA" id="ARBA00023002"/>
    </source>
</evidence>
<dbReference type="PANTHER" id="PTHR43004:SF19">
    <property type="entry name" value="BINDING MONOOXYGENASE, PUTATIVE (JCVI)-RELATED"/>
    <property type="match status" value="1"/>
</dbReference>
<dbReference type="STRING" id="436010.A0A166Q9E2"/>
<evidence type="ECO:0000256" key="2">
    <source>
        <dbReference type="ARBA" id="ARBA00022630"/>
    </source>
</evidence>
<evidence type="ECO:0000256" key="1">
    <source>
        <dbReference type="ARBA" id="ARBA00001974"/>
    </source>
</evidence>
<keyword evidence="4" id="KW-0560">Oxidoreductase</keyword>
<dbReference type="AlphaFoldDB" id="A0A166Q9E2"/>
<name>A0A166Q9E2_9AGAM</name>
<evidence type="ECO:0000313" key="7">
    <source>
        <dbReference type="Proteomes" id="UP000076532"/>
    </source>
</evidence>
<dbReference type="Pfam" id="PF01494">
    <property type="entry name" value="FAD_binding_3"/>
    <property type="match status" value="1"/>
</dbReference>
<keyword evidence="7" id="KW-1185">Reference proteome</keyword>
<dbReference type="OrthoDB" id="2690153at2759"/>
<dbReference type="InterPro" id="IPR050641">
    <property type="entry name" value="RIFMO-like"/>
</dbReference>
<protein>
    <recommendedName>
        <fullName evidence="5">FAD-binding domain-containing protein</fullName>
    </recommendedName>
</protein>
<evidence type="ECO:0000259" key="5">
    <source>
        <dbReference type="Pfam" id="PF01494"/>
    </source>
</evidence>
<dbReference type="InterPro" id="IPR002938">
    <property type="entry name" value="FAD-bd"/>
</dbReference>
<dbReference type="SUPFAM" id="SSF51905">
    <property type="entry name" value="FAD/NAD(P)-binding domain"/>
    <property type="match status" value="1"/>
</dbReference>
<dbReference type="Gene3D" id="3.50.50.60">
    <property type="entry name" value="FAD/NAD(P)-binding domain"/>
    <property type="match status" value="1"/>
</dbReference>
<comment type="cofactor">
    <cofactor evidence="1">
        <name>FAD</name>
        <dbReference type="ChEBI" id="CHEBI:57692"/>
    </cofactor>
</comment>
<organism evidence="6 7">
    <name type="scientific">Athelia psychrophila</name>
    <dbReference type="NCBI Taxonomy" id="1759441"/>
    <lineage>
        <taxon>Eukaryota</taxon>
        <taxon>Fungi</taxon>
        <taxon>Dikarya</taxon>
        <taxon>Basidiomycota</taxon>
        <taxon>Agaricomycotina</taxon>
        <taxon>Agaricomycetes</taxon>
        <taxon>Agaricomycetidae</taxon>
        <taxon>Atheliales</taxon>
        <taxon>Atheliaceae</taxon>
        <taxon>Athelia</taxon>
    </lineage>
</organism>
<evidence type="ECO:0000256" key="3">
    <source>
        <dbReference type="ARBA" id="ARBA00022827"/>
    </source>
</evidence>
<dbReference type="GO" id="GO:0016709">
    <property type="term" value="F:oxidoreductase activity, acting on paired donors, with incorporation or reduction of molecular oxygen, NAD(P)H as one donor, and incorporation of one atom of oxygen"/>
    <property type="evidence" value="ECO:0007669"/>
    <property type="project" value="UniProtKB-ARBA"/>
</dbReference>
<sequence length="558" mass="60456">MSSSSAPKVLIVGAGPSGLVAALTLLQNGVPVRIIAKENSFRGGQRGSTITPRTMEIYKFLGVEEITQKSVYLSDFLNHAAGSSKVHSVTRMSPWQDPTPSSPWRTFLIMGQNNAEAILRAHLSKFGCEVELGIALTTFKQDENHVTATLVKSVDGHEQTEQIEVDWLIGADGARGVTRKALGLTFLGETRQEQHMVIGDMHIKGLSTATWHSWGDRQSKIMLLKPSEDPESSAFQFAIWGPEVDHVKLSSDTSALFDFVAEQSGMAKQVFGELIGFADYRPQIRMVDKFGDGRIFVVGDAAHVHTPTGGQGMNSSVQDSFNLTWKLSLVAKSLSPPALLDSYNSERLPVVAEMLNISTALQNLAYEKTRAEDGWLERGGKLLQLGVHYRGSPIVVDETEDGAGGAKGDAYSGDDLLKGGDRAPDAPELVHLRVSDGAVGGRTTRLFDIFKPHLHTVLLFSSASAIEERTAVLEALQKYPKGCVQSAVVHTWEVHGEIAGLDFATMVLKDRIGHAYQGYAVVPRAEALTVYIVRPDGVIGGLVHGVEGVHAYFSGIFL</sequence>
<dbReference type="EMBL" id="KV417511">
    <property type="protein sequence ID" value="KZP26904.1"/>
    <property type="molecule type" value="Genomic_DNA"/>
</dbReference>
<keyword evidence="3" id="KW-0274">FAD</keyword>
<dbReference type="Gene3D" id="3.40.30.120">
    <property type="match status" value="1"/>
</dbReference>
<dbReference type="InterPro" id="IPR036188">
    <property type="entry name" value="FAD/NAD-bd_sf"/>
</dbReference>
<evidence type="ECO:0000313" key="6">
    <source>
        <dbReference type="EMBL" id="KZP26904.1"/>
    </source>
</evidence>
<reference evidence="6 7" key="1">
    <citation type="journal article" date="2016" name="Mol. Biol. Evol.">
        <title>Comparative Genomics of Early-Diverging Mushroom-Forming Fungi Provides Insights into the Origins of Lignocellulose Decay Capabilities.</title>
        <authorList>
            <person name="Nagy L.G."/>
            <person name="Riley R."/>
            <person name="Tritt A."/>
            <person name="Adam C."/>
            <person name="Daum C."/>
            <person name="Floudas D."/>
            <person name="Sun H."/>
            <person name="Yadav J.S."/>
            <person name="Pangilinan J."/>
            <person name="Larsson K.H."/>
            <person name="Matsuura K."/>
            <person name="Barry K."/>
            <person name="Labutti K."/>
            <person name="Kuo R."/>
            <person name="Ohm R.A."/>
            <person name="Bhattacharya S.S."/>
            <person name="Shirouzu T."/>
            <person name="Yoshinaga Y."/>
            <person name="Martin F.M."/>
            <person name="Grigoriev I.V."/>
            <person name="Hibbett D.S."/>
        </authorList>
    </citation>
    <scope>NUCLEOTIDE SEQUENCE [LARGE SCALE GENOMIC DNA]</scope>
    <source>
        <strain evidence="6 7">CBS 109695</strain>
    </source>
</reference>
<dbReference type="GO" id="GO:0071949">
    <property type="term" value="F:FAD binding"/>
    <property type="evidence" value="ECO:0007669"/>
    <property type="project" value="InterPro"/>
</dbReference>
<accession>A0A166Q9E2</accession>
<dbReference type="Proteomes" id="UP000076532">
    <property type="component" value="Unassembled WGS sequence"/>
</dbReference>
<dbReference type="PRINTS" id="PR00420">
    <property type="entry name" value="RNGMNOXGNASE"/>
</dbReference>
<gene>
    <name evidence="6" type="ORF">FIBSPDRAFT_818811</name>
</gene>
<dbReference type="PANTHER" id="PTHR43004">
    <property type="entry name" value="TRK SYSTEM POTASSIUM UPTAKE PROTEIN"/>
    <property type="match status" value="1"/>
</dbReference>